<dbReference type="InterPro" id="IPR036812">
    <property type="entry name" value="NAD(P)_OxRdtase_dom_sf"/>
</dbReference>
<dbReference type="Proteomes" id="UP000193224">
    <property type="component" value="Unassembled WGS sequence"/>
</dbReference>
<evidence type="ECO:0000259" key="2">
    <source>
        <dbReference type="Pfam" id="PF00248"/>
    </source>
</evidence>
<dbReference type="OrthoDB" id="9783572at2"/>
<dbReference type="AlphaFoldDB" id="A0A1X7BYG0"/>
<gene>
    <name evidence="3" type="primary">yhdN_2</name>
    <name evidence="3" type="ORF">ROA7745_04567</name>
</gene>
<evidence type="ECO:0000313" key="4">
    <source>
        <dbReference type="Proteomes" id="UP000193224"/>
    </source>
</evidence>
<dbReference type="SUPFAM" id="SSF51430">
    <property type="entry name" value="NAD(P)-linked oxidoreductase"/>
    <property type="match status" value="1"/>
</dbReference>
<reference evidence="3 4" key="1">
    <citation type="submission" date="2017-03" db="EMBL/GenBank/DDBJ databases">
        <authorList>
            <person name="Afonso C.L."/>
            <person name="Miller P.J."/>
            <person name="Scott M.A."/>
            <person name="Spackman E."/>
            <person name="Goraichik I."/>
            <person name="Dimitrov K.M."/>
            <person name="Suarez D.L."/>
            <person name="Swayne D.E."/>
        </authorList>
    </citation>
    <scope>NUCLEOTIDE SEQUENCE [LARGE SCALE GENOMIC DNA]</scope>
    <source>
        <strain evidence="3 4">CECT 7745</strain>
    </source>
</reference>
<dbReference type="PANTHER" id="PTHR43312:SF1">
    <property type="entry name" value="NADP-DEPENDENT OXIDOREDUCTASE DOMAIN-CONTAINING PROTEIN"/>
    <property type="match status" value="1"/>
</dbReference>
<dbReference type="EC" id="1.1.1.-" evidence="3"/>
<keyword evidence="1" id="KW-0732">Signal</keyword>
<dbReference type="Gene3D" id="3.20.20.100">
    <property type="entry name" value="NADP-dependent oxidoreductase domain"/>
    <property type="match status" value="1"/>
</dbReference>
<evidence type="ECO:0000256" key="1">
    <source>
        <dbReference type="SAM" id="SignalP"/>
    </source>
</evidence>
<dbReference type="RefSeq" id="WP_085802584.1">
    <property type="nucleotide sequence ID" value="NZ_JAIMIB010000043.1"/>
</dbReference>
<feature type="chain" id="PRO_5012869201" evidence="1">
    <location>
        <begin position="28"/>
        <end position="306"/>
    </location>
</feature>
<dbReference type="InterPro" id="IPR023210">
    <property type="entry name" value="NADP_OxRdtase_dom"/>
</dbReference>
<dbReference type="EMBL" id="FWXB01000038">
    <property type="protein sequence ID" value="SMC14697.1"/>
    <property type="molecule type" value="Genomic_DNA"/>
</dbReference>
<sequence>MLFSRRTMMIRCFCAVAVLGASAPVRAAGLDPGTTRVIPKTGEHIPVIGLGSWITFNVGEDPKLLTECAQVIAAFAEEGGGMIDSSPMYGSSQSTIGHGLAQLGDRSDIFTAEKVWTSSPGDGPGQIAETRREWGVPGFDLLQVHNLRAWEGNLDTLFEMKEEGKLRHVGITTSHGRRHDLLERIMREQPIDFVQLTYNVLDRAPEDRLLPLAQERGVAVIVNRPYQRGALIERYRGAQLPGWAVEIGAETWPQVLLKFIISHPAVTVAIPATRQIAHLRENKAASRGLLPDAKLRRRMAWDLAQI</sequence>
<name>A0A1X7BYG0_9RHOB</name>
<feature type="signal peptide" evidence="1">
    <location>
        <begin position="1"/>
        <end position="27"/>
    </location>
</feature>
<accession>A0A1X7BYG0</accession>
<dbReference type="Pfam" id="PF00248">
    <property type="entry name" value="Aldo_ket_red"/>
    <property type="match status" value="1"/>
</dbReference>
<protein>
    <submittedName>
        <fullName evidence="3">General stress protein 69</fullName>
        <ecNumber evidence="3">1.1.1.-</ecNumber>
    </submittedName>
</protein>
<evidence type="ECO:0000313" key="3">
    <source>
        <dbReference type="EMBL" id="SMC14697.1"/>
    </source>
</evidence>
<proteinExistence type="predicted"/>
<organism evidence="3 4">
    <name type="scientific">Roseovarius aestuarii</name>
    <dbReference type="NCBI Taxonomy" id="475083"/>
    <lineage>
        <taxon>Bacteria</taxon>
        <taxon>Pseudomonadati</taxon>
        <taxon>Pseudomonadota</taxon>
        <taxon>Alphaproteobacteria</taxon>
        <taxon>Rhodobacterales</taxon>
        <taxon>Roseobacteraceae</taxon>
        <taxon>Roseovarius</taxon>
    </lineage>
</organism>
<keyword evidence="3" id="KW-0560">Oxidoreductase</keyword>
<keyword evidence="4" id="KW-1185">Reference proteome</keyword>
<dbReference type="InterPro" id="IPR053135">
    <property type="entry name" value="AKR2_Oxidoreductase"/>
</dbReference>
<dbReference type="GO" id="GO:0016491">
    <property type="term" value="F:oxidoreductase activity"/>
    <property type="evidence" value="ECO:0007669"/>
    <property type="project" value="UniProtKB-KW"/>
</dbReference>
<dbReference type="CDD" id="cd19095">
    <property type="entry name" value="AKR_PA4992-like"/>
    <property type="match status" value="1"/>
</dbReference>
<dbReference type="PANTHER" id="PTHR43312">
    <property type="entry name" value="D-THREO-ALDOSE 1-DEHYDROGENASE"/>
    <property type="match status" value="1"/>
</dbReference>
<feature type="domain" description="NADP-dependent oxidoreductase" evidence="2">
    <location>
        <begin position="48"/>
        <end position="293"/>
    </location>
</feature>